<evidence type="ECO:0000256" key="2">
    <source>
        <dbReference type="ARBA" id="ARBA00010951"/>
    </source>
</evidence>
<evidence type="ECO:0000259" key="10">
    <source>
        <dbReference type="Pfam" id="PF02744"/>
    </source>
</evidence>
<dbReference type="InterPro" id="IPR001937">
    <property type="entry name" value="GalP_UDPtransf1"/>
</dbReference>
<dbReference type="GeneID" id="5709069"/>
<dbReference type="InterPro" id="IPR005849">
    <property type="entry name" value="GalP_Utransf_N"/>
</dbReference>
<proteinExistence type="inferred from homology"/>
<dbReference type="Pfam" id="PF02744">
    <property type="entry name" value="GalP_UDP_tr_C"/>
    <property type="match status" value="1"/>
</dbReference>
<dbReference type="STRING" id="397948.Cmaq_0578"/>
<dbReference type="HOGENOM" id="CLU_029960_1_1_2"/>
<name>A8MCB3_CALMQ</name>
<dbReference type="SUPFAM" id="SSF54197">
    <property type="entry name" value="HIT-like"/>
    <property type="match status" value="2"/>
</dbReference>
<dbReference type="eggNOG" id="arCOG00422">
    <property type="taxonomic scope" value="Archaea"/>
</dbReference>
<evidence type="ECO:0000256" key="5">
    <source>
        <dbReference type="ARBA" id="ARBA00022723"/>
    </source>
</evidence>
<dbReference type="Pfam" id="PF01087">
    <property type="entry name" value="GalP_UDP_transf"/>
    <property type="match status" value="1"/>
</dbReference>
<gene>
    <name evidence="11" type="ordered locus">Cmaq_0578</name>
</gene>
<keyword evidence="4 11" id="KW-0548">Nucleotidyltransferase</keyword>
<dbReference type="Gene3D" id="3.30.428.10">
    <property type="entry name" value="HIT-like"/>
    <property type="match status" value="2"/>
</dbReference>
<evidence type="ECO:0000256" key="7">
    <source>
        <dbReference type="ARBA" id="ARBA00023277"/>
    </source>
</evidence>
<feature type="active site" description="Tele-UMP-histidine intermediate" evidence="8">
    <location>
        <position position="142"/>
    </location>
</feature>
<keyword evidence="5" id="KW-0479">Metal-binding</keyword>
<keyword evidence="7" id="KW-0119">Carbohydrate metabolism</keyword>
<dbReference type="InterPro" id="IPR036265">
    <property type="entry name" value="HIT-like_sf"/>
</dbReference>
<evidence type="ECO:0000256" key="1">
    <source>
        <dbReference type="ARBA" id="ARBA00001947"/>
    </source>
</evidence>
<evidence type="ECO:0000256" key="6">
    <source>
        <dbReference type="ARBA" id="ARBA00022833"/>
    </source>
</evidence>
<dbReference type="UniPathway" id="UPA00214"/>
<dbReference type="PIRSF" id="PIRSF000808">
    <property type="entry name" value="GalT"/>
    <property type="match status" value="1"/>
</dbReference>
<evidence type="ECO:0000256" key="3">
    <source>
        <dbReference type="ARBA" id="ARBA00022679"/>
    </source>
</evidence>
<dbReference type="GO" id="GO:0008108">
    <property type="term" value="F:UDP-glucose:hexose-1-phosphate uridylyltransferase activity"/>
    <property type="evidence" value="ECO:0007669"/>
    <property type="project" value="UniProtKB-EC"/>
</dbReference>
<evidence type="ECO:0000256" key="4">
    <source>
        <dbReference type="ARBA" id="ARBA00022695"/>
    </source>
</evidence>
<organism evidence="11 12">
    <name type="scientific">Caldivirga maquilingensis (strain ATCC 700844 / DSM 13496 / JCM 10307 / IC-167)</name>
    <dbReference type="NCBI Taxonomy" id="397948"/>
    <lineage>
        <taxon>Archaea</taxon>
        <taxon>Thermoproteota</taxon>
        <taxon>Thermoprotei</taxon>
        <taxon>Thermoproteales</taxon>
        <taxon>Thermoproteaceae</taxon>
        <taxon>Caldivirga</taxon>
    </lineage>
</organism>
<keyword evidence="6" id="KW-0862">Zinc</keyword>
<comment type="similarity">
    <text evidence="2">Belongs to the galactose-1-phosphate uridylyltransferase type 1 family.</text>
</comment>
<dbReference type="OrthoDB" id="7650at2157"/>
<keyword evidence="12" id="KW-1185">Reference proteome</keyword>
<dbReference type="PANTHER" id="PTHR11943:SF1">
    <property type="entry name" value="GALACTOSE-1-PHOSPHATE URIDYLYLTRANSFERASE"/>
    <property type="match status" value="1"/>
</dbReference>
<feature type="domain" description="Galactose-1-phosphate uridyl transferase N-terminal" evidence="9">
    <location>
        <begin position="52"/>
        <end position="152"/>
    </location>
</feature>
<dbReference type="EMBL" id="CP000852">
    <property type="protein sequence ID" value="ABW01419.1"/>
    <property type="molecule type" value="Genomic_DNA"/>
</dbReference>
<dbReference type="GO" id="GO:0008270">
    <property type="term" value="F:zinc ion binding"/>
    <property type="evidence" value="ECO:0007669"/>
    <property type="project" value="InterPro"/>
</dbReference>
<dbReference type="PANTHER" id="PTHR11943">
    <property type="entry name" value="GALACTOSE-1-PHOSPHATE URIDYLYLTRANSFERASE"/>
    <property type="match status" value="1"/>
</dbReference>
<dbReference type="GO" id="GO:0005737">
    <property type="term" value="C:cytoplasm"/>
    <property type="evidence" value="ECO:0007669"/>
    <property type="project" value="TreeGrafter"/>
</dbReference>
<evidence type="ECO:0000256" key="8">
    <source>
        <dbReference type="PIRSR" id="PIRSR000808-1"/>
    </source>
</evidence>
<feature type="domain" description="Galactose-1-phosphate uridyl transferase C-terminal" evidence="10">
    <location>
        <begin position="159"/>
        <end position="310"/>
    </location>
</feature>
<dbReference type="AlphaFoldDB" id="A8MCB3"/>
<dbReference type="GO" id="GO:0033499">
    <property type="term" value="P:galactose catabolic process via UDP-galactose, Leloir pathway"/>
    <property type="evidence" value="ECO:0007669"/>
    <property type="project" value="TreeGrafter"/>
</dbReference>
<reference evidence="11 12" key="1">
    <citation type="submission" date="2007-10" db="EMBL/GenBank/DDBJ databases">
        <title>Complete sequence of Caldivirga maquilingensis IC-167.</title>
        <authorList>
            <consortium name="US DOE Joint Genome Institute"/>
            <person name="Copeland A."/>
            <person name="Lucas S."/>
            <person name="Lapidus A."/>
            <person name="Barry K."/>
            <person name="Glavina del Rio T."/>
            <person name="Dalin E."/>
            <person name="Tice H."/>
            <person name="Pitluck S."/>
            <person name="Saunders E."/>
            <person name="Brettin T."/>
            <person name="Bruce D."/>
            <person name="Detter J.C."/>
            <person name="Han C."/>
            <person name="Schmutz J."/>
            <person name="Larimer F."/>
            <person name="Land M."/>
            <person name="Hauser L."/>
            <person name="Kyrpides N."/>
            <person name="Ivanova N."/>
            <person name="Biddle J.F."/>
            <person name="Zhang Z."/>
            <person name="Fitz-Gibbon S.T."/>
            <person name="Lowe T.M."/>
            <person name="Saltikov C."/>
            <person name="House C.H."/>
            <person name="Richardson P."/>
        </authorList>
    </citation>
    <scope>NUCLEOTIDE SEQUENCE [LARGE SCALE GENOMIC DNA]</scope>
    <source>
        <strain evidence="12">ATCC 700844 / DSM 13496 / JCM 10307 / IC-167</strain>
    </source>
</reference>
<dbReference type="InterPro" id="IPR005850">
    <property type="entry name" value="GalP_Utransf_C"/>
</dbReference>
<keyword evidence="3 11" id="KW-0808">Transferase</keyword>
<dbReference type="NCBIfam" id="TIGR00209">
    <property type="entry name" value="galT_1"/>
    <property type="match status" value="1"/>
</dbReference>
<evidence type="ECO:0000313" key="11">
    <source>
        <dbReference type="EMBL" id="ABW01419.1"/>
    </source>
</evidence>
<comment type="cofactor">
    <cofactor evidence="1">
        <name>Zn(2+)</name>
        <dbReference type="ChEBI" id="CHEBI:29105"/>
    </cofactor>
</comment>
<evidence type="ECO:0000259" key="9">
    <source>
        <dbReference type="Pfam" id="PF01087"/>
    </source>
</evidence>
<protein>
    <submittedName>
        <fullName evidence="11">Galactose-1-phosphate uridylyltransferase</fullName>
        <ecNumber evidence="11">2.7.7.12</ecNumber>
    </submittedName>
</protein>
<dbReference type="Proteomes" id="UP000001137">
    <property type="component" value="Chromosome"/>
</dbReference>
<evidence type="ECO:0000313" key="12">
    <source>
        <dbReference type="Proteomes" id="UP000001137"/>
    </source>
</evidence>
<sequence length="327" mass="38103">MAMELRYNPLIGEWIMVSSVREARPWQPSDRCPFDEGNEETGVGWRFLILPNKFPMLSPNAPKVRGVNGFKAKRSLGYCMVIVESPKHDLKDLHEIPLDDLTLVMKGVRDQMIKLEGTGFVKYIYFFRNKGKEIGVSLTHPHSQMYALPYIPLRIRLELRNMRRHMRRTGKCLLCSILDEEVKLGERVLYTNGEFYVVKPYYSMWPYEIHVIPRRHVQKMTQLTDDELVKLADALRVTTAMLDNVLGRDMPYIMAFHQGPVKNDESYHMHVEFYPMLRDASKLKYAAGVEWGLWTFTYDSLPEDKARELRETCRKVAPILNPLGNCT</sequence>
<dbReference type="KEGG" id="cma:Cmaq_0578"/>
<accession>A8MCB3</accession>
<dbReference type="EC" id="2.7.7.12" evidence="11"/>
<dbReference type="RefSeq" id="WP_012185639.1">
    <property type="nucleotide sequence ID" value="NC_009954.1"/>
</dbReference>